<dbReference type="GO" id="GO:0046654">
    <property type="term" value="P:tetrahydrofolate biosynthetic process"/>
    <property type="evidence" value="ECO:0007669"/>
    <property type="project" value="TreeGrafter"/>
</dbReference>
<dbReference type="InterPro" id="IPR029062">
    <property type="entry name" value="Class_I_gatase-like"/>
</dbReference>
<dbReference type="Gene3D" id="3.40.50.880">
    <property type="match status" value="1"/>
</dbReference>
<dbReference type="PANTHER" id="PTHR43418">
    <property type="entry name" value="MULTIFUNCTIONAL TRYPTOPHAN BIOSYNTHESIS PROTEIN-RELATED"/>
    <property type="match status" value="1"/>
</dbReference>
<protein>
    <submittedName>
        <fullName evidence="3">Anthranilate synthase, component II</fullName>
    </submittedName>
</protein>
<dbReference type="PROSITE" id="PS51273">
    <property type="entry name" value="GATASE_TYPE_1"/>
    <property type="match status" value="1"/>
</dbReference>
<reference evidence="3 4" key="1">
    <citation type="submission" date="2017-06" db="EMBL/GenBank/DDBJ databases">
        <authorList>
            <person name="Kim H.J."/>
            <person name="Triplett B.A."/>
        </authorList>
    </citation>
    <scope>NUCLEOTIDE SEQUENCE [LARGE SCALE GENOMIC DNA]</scope>
    <source>
        <strain evidence="3 4">DSM 29052</strain>
    </source>
</reference>
<dbReference type="GO" id="GO:0046820">
    <property type="term" value="F:4-amino-4-deoxychorismate synthase activity"/>
    <property type="evidence" value="ECO:0007669"/>
    <property type="project" value="TreeGrafter"/>
</dbReference>
<dbReference type="PANTHER" id="PTHR43418:SF4">
    <property type="entry name" value="MULTIFUNCTIONAL TRYPTOPHAN BIOSYNTHESIS PROTEIN"/>
    <property type="match status" value="1"/>
</dbReference>
<name>A0A238W3H8_9RHOB</name>
<sequence length="222" mass="24007">MRPLTLWPLPVHVYRDLGRAGQPRKKETPMLLLIDNYDSFTYNLVHYLGELGAEVKVARNDALNVQEAMALRPAGILLSPGPSDPDHAGICLALTTAAAETGTPLMGVCLGHQTIGQAFGGQVVQHDEIVHGKMGMIHHTGRGVFAGLPTPFEATRYHSLVVARDTLPDCLEVTAELEDGTIMGLSHRTLPIHGVQFHPESIASEHGHALLKNFVDILKVPA</sequence>
<dbReference type="InterPro" id="IPR006221">
    <property type="entry name" value="TrpG/PapA_dom"/>
</dbReference>
<dbReference type="AlphaFoldDB" id="A0A238W3H8"/>
<keyword evidence="1" id="KW-0315">Glutamine amidotransferase</keyword>
<dbReference type="GO" id="GO:0004049">
    <property type="term" value="F:anthranilate synthase activity"/>
    <property type="evidence" value="ECO:0007669"/>
    <property type="project" value="TreeGrafter"/>
</dbReference>
<evidence type="ECO:0000259" key="2">
    <source>
        <dbReference type="Pfam" id="PF00117"/>
    </source>
</evidence>
<accession>A0A238W3H8</accession>
<dbReference type="InterPro" id="IPR050472">
    <property type="entry name" value="Anth_synth/Amidotransfase"/>
</dbReference>
<proteinExistence type="predicted"/>
<keyword evidence="4" id="KW-1185">Reference proteome</keyword>
<dbReference type="PRINTS" id="PR00099">
    <property type="entry name" value="CPSGATASE"/>
</dbReference>
<evidence type="ECO:0000256" key="1">
    <source>
        <dbReference type="ARBA" id="ARBA00022962"/>
    </source>
</evidence>
<dbReference type="Proteomes" id="UP000198417">
    <property type="component" value="Unassembled WGS sequence"/>
</dbReference>
<dbReference type="PRINTS" id="PR00097">
    <property type="entry name" value="ANTSNTHASEII"/>
</dbReference>
<feature type="domain" description="Glutamine amidotransferase" evidence="2">
    <location>
        <begin position="32"/>
        <end position="215"/>
    </location>
</feature>
<dbReference type="FunFam" id="3.40.50.880:FF:000003">
    <property type="entry name" value="Anthranilate synthase component II"/>
    <property type="match status" value="1"/>
</dbReference>
<evidence type="ECO:0000313" key="3">
    <source>
        <dbReference type="EMBL" id="SNR40894.1"/>
    </source>
</evidence>
<dbReference type="SUPFAM" id="SSF52317">
    <property type="entry name" value="Class I glutamine amidotransferase-like"/>
    <property type="match status" value="1"/>
</dbReference>
<evidence type="ECO:0000313" key="4">
    <source>
        <dbReference type="Proteomes" id="UP000198417"/>
    </source>
</evidence>
<organism evidence="3 4">
    <name type="scientific">Puniceibacterium sediminis</name>
    <dbReference type="NCBI Taxonomy" id="1608407"/>
    <lineage>
        <taxon>Bacteria</taxon>
        <taxon>Pseudomonadati</taxon>
        <taxon>Pseudomonadota</taxon>
        <taxon>Alphaproteobacteria</taxon>
        <taxon>Rhodobacterales</taxon>
        <taxon>Paracoccaceae</taxon>
        <taxon>Puniceibacterium</taxon>
    </lineage>
</organism>
<gene>
    <name evidence="3" type="ORF">SAMN06265370_104100</name>
</gene>
<dbReference type="GO" id="GO:0005829">
    <property type="term" value="C:cytosol"/>
    <property type="evidence" value="ECO:0007669"/>
    <property type="project" value="TreeGrafter"/>
</dbReference>
<dbReference type="Pfam" id="PF00117">
    <property type="entry name" value="GATase"/>
    <property type="match status" value="1"/>
</dbReference>
<dbReference type="GO" id="GO:0000162">
    <property type="term" value="P:L-tryptophan biosynthetic process"/>
    <property type="evidence" value="ECO:0007669"/>
    <property type="project" value="TreeGrafter"/>
</dbReference>
<dbReference type="EMBL" id="FZNN01000004">
    <property type="protein sequence ID" value="SNR40894.1"/>
    <property type="molecule type" value="Genomic_DNA"/>
</dbReference>
<dbReference type="NCBIfam" id="TIGR00566">
    <property type="entry name" value="trpG_papA"/>
    <property type="match status" value="1"/>
</dbReference>
<dbReference type="PRINTS" id="PR00096">
    <property type="entry name" value="GATASE"/>
</dbReference>
<dbReference type="CDD" id="cd01743">
    <property type="entry name" value="GATase1_Anthranilate_Synthase"/>
    <property type="match status" value="1"/>
</dbReference>
<dbReference type="InterPro" id="IPR017926">
    <property type="entry name" value="GATASE"/>
</dbReference>